<sequence>MTRQWSATEWSAAGKRTRRVGNHHGDNRSHGTLI</sequence>
<comment type="caution">
    <text evidence="2">The sequence shown here is derived from an EMBL/GenBank/DDBJ whole genome shotgun (WGS) entry which is preliminary data.</text>
</comment>
<evidence type="ECO:0000313" key="2">
    <source>
        <dbReference type="EMBL" id="RDI68440.1"/>
    </source>
</evidence>
<dbReference type="Proteomes" id="UP000254869">
    <property type="component" value="Unassembled WGS sequence"/>
</dbReference>
<feature type="compositionally biased region" description="Basic and acidic residues" evidence="1">
    <location>
        <begin position="23"/>
        <end position="34"/>
    </location>
</feature>
<dbReference type="STRING" id="1210086.GCA_001613105_01417"/>
<dbReference type="AlphaFoldDB" id="A0A370ICV0"/>
<gene>
    <name evidence="2" type="ORF">DFR76_102841</name>
</gene>
<protein>
    <submittedName>
        <fullName evidence="2">Uncharacterized protein</fullName>
    </submittedName>
</protein>
<accession>A0A370ICV0</accession>
<keyword evidence="3" id="KW-1185">Reference proteome</keyword>
<feature type="region of interest" description="Disordered" evidence="1">
    <location>
        <begin position="1"/>
        <end position="34"/>
    </location>
</feature>
<proteinExistence type="predicted"/>
<name>A0A370ICV0_9NOCA</name>
<evidence type="ECO:0000256" key="1">
    <source>
        <dbReference type="SAM" id="MobiDB-lite"/>
    </source>
</evidence>
<organism evidence="2 3">
    <name type="scientific">Nocardia pseudobrasiliensis</name>
    <dbReference type="NCBI Taxonomy" id="45979"/>
    <lineage>
        <taxon>Bacteria</taxon>
        <taxon>Bacillati</taxon>
        <taxon>Actinomycetota</taxon>
        <taxon>Actinomycetes</taxon>
        <taxon>Mycobacteriales</taxon>
        <taxon>Nocardiaceae</taxon>
        <taxon>Nocardia</taxon>
    </lineage>
</organism>
<reference evidence="2 3" key="1">
    <citation type="submission" date="2018-07" db="EMBL/GenBank/DDBJ databases">
        <title>Genomic Encyclopedia of Type Strains, Phase IV (KMG-IV): sequencing the most valuable type-strain genomes for metagenomic binning, comparative biology and taxonomic classification.</title>
        <authorList>
            <person name="Goeker M."/>
        </authorList>
    </citation>
    <scope>NUCLEOTIDE SEQUENCE [LARGE SCALE GENOMIC DNA]</scope>
    <source>
        <strain evidence="2 3">DSM 44290</strain>
    </source>
</reference>
<dbReference type="EMBL" id="QQBC01000002">
    <property type="protein sequence ID" value="RDI68440.1"/>
    <property type="molecule type" value="Genomic_DNA"/>
</dbReference>
<evidence type="ECO:0000313" key="3">
    <source>
        <dbReference type="Proteomes" id="UP000254869"/>
    </source>
</evidence>